<proteinExistence type="predicted"/>
<accession>A0AAE9YYE9</accession>
<dbReference type="KEGG" id="tvd:SG34_017685"/>
<dbReference type="Proteomes" id="UP000032352">
    <property type="component" value="Chromosome"/>
</dbReference>
<evidence type="ECO:0000313" key="1">
    <source>
        <dbReference type="EMBL" id="WDE03228.1"/>
    </source>
</evidence>
<dbReference type="AlphaFoldDB" id="A0AAE9YYE9"/>
<organism evidence="1 2">
    <name type="scientific">Thalassomonas viridans</name>
    <dbReference type="NCBI Taxonomy" id="137584"/>
    <lineage>
        <taxon>Bacteria</taxon>
        <taxon>Pseudomonadati</taxon>
        <taxon>Pseudomonadota</taxon>
        <taxon>Gammaproteobacteria</taxon>
        <taxon>Alteromonadales</taxon>
        <taxon>Colwelliaceae</taxon>
        <taxon>Thalassomonas</taxon>
    </lineage>
</organism>
<reference evidence="1 2" key="2">
    <citation type="journal article" date="2022" name="Mar. Drugs">
        <title>Bioassay-Guided Fractionation Leads to the Detection of Cholic Acid Generated by the Rare Thalassomonas sp.</title>
        <authorList>
            <person name="Pheiffer F."/>
            <person name="Schneider Y.K."/>
            <person name="Hansen E.H."/>
            <person name="Andersen J.H."/>
            <person name="Isaksson J."/>
            <person name="Busche T."/>
            <person name="R C."/>
            <person name="Kalinowski J."/>
            <person name="Zyl L.V."/>
            <person name="Trindade M."/>
        </authorList>
    </citation>
    <scope>NUCLEOTIDE SEQUENCE [LARGE SCALE GENOMIC DNA]</scope>
    <source>
        <strain evidence="1 2">XOM25</strain>
    </source>
</reference>
<name>A0AAE9YYE9_9GAMM</name>
<sequence length="88" mass="10254">MSNPTSKIEEIETLLLTWKNHITSPDKAYSQVKDIIVELMNEHSLEYISDQIIDINWHVNRAYQGEERHLIIALDKTRTLKGRLLLPA</sequence>
<keyword evidence="2" id="KW-1185">Reference proteome</keyword>
<reference evidence="1 2" key="1">
    <citation type="journal article" date="2015" name="Genome Announc.">
        <title>Draft Genome Sequences of Marine Isolates of Thalassomonas viridans and Thalassomonas actiniarum.</title>
        <authorList>
            <person name="Olonade I."/>
            <person name="van Zyl L.J."/>
            <person name="Trindade M."/>
        </authorList>
    </citation>
    <scope>NUCLEOTIDE SEQUENCE [LARGE SCALE GENOMIC DNA]</scope>
    <source>
        <strain evidence="1 2">XOM25</strain>
    </source>
</reference>
<gene>
    <name evidence="1" type="ORF">SG34_017685</name>
</gene>
<protein>
    <submittedName>
        <fullName evidence="1">Uncharacterized protein</fullName>
    </submittedName>
</protein>
<dbReference type="EMBL" id="CP059733">
    <property type="protein sequence ID" value="WDE03228.1"/>
    <property type="molecule type" value="Genomic_DNA"/>
</dbReference>
<dbReference type="RefSeq" id="WP_044842376.1">
    <property type="nucleotide sequence ID" value="NZ_CP059733.1"/>
</dbReference>
<evidence type="ECO:0000313" key="2">
    <source>
        <dbReference type="Proteomes" id="UP000032352"/>
    </source>
</evidence>